<accession>A0A840AVT7</accession>
<dbReference type="Proteomes" id="UP000553963">
    <property type="component" value="Unassembled WGS sequence"/>
</dbReference>
<evidence type="ECO:0000313" key="1">
    <source>
        <dbReference type="EMBL" id="MBB3933278.1"/>
    </source>
</evidence>
<protein>
    <submittedName>
        <fullName evidence="1">Uncharacterized protein</fullName>
    </submittedName>
</protein>
<organism evidence="1 2">
    <name type="scientific">Kaistia hirudinis</name>
    <dbReference type="NCBI Taxonomy" id="1293440"/>
    <lineage>
        <taxon>Bacteria</taxon>
        <taxon>Pseudomonadati</taxon>
        <taxon>Pseudomonadota</taxon>
        <taxon>Alphaproteobacteria</taxon>
        <taxon>Hyphomicrobiales</taxon>
        <taxon>Kaistiaceae</taxon>
        <taxon>Kaistia</taxon>
    </lineage>
</organism>
<proteinExistence type="predicted"/>
<gene>
    <name evidence="1" type="ORF">GGR25_004342</name>
</gene>
<name>A0A840AVT7_9HYPH</name>
<evidence type="ECO:0000313" key="2">
    <source>
        <dbReference type="Proteomes" id="UP000553963"/>
    </source>
</evidence>
<dbReference type="EMBL" id="JACIDS010000005">
    <property type="protein sequence ID" value="MBB3933278.1"/>
    <property type="molecule type" value="Genomic_DNA"/>
</dbReference>
<keyword evidence="2" id="KW-1185">Reference proteome</keyword>
<dbReference type="RefSeq" id="WP_183400912.1">
    <property type="nucleotide sequence ID" value="NZ_JACIDS010000005.1"/>
</dbReference>
<dbReference type="AlphaFoldDB" id="A0A840AVT7"/>
<sequence length="475" mass="52341">MIPIPRFKSLVAPNIFDAYADPNLLLYLVASNLLSPATWELSQKIQGRVAQEAEAGQPSSRSLIAEIQKLLDRNFQHLHVAQVVDLYGEIDLAEERSRLGDDEVDAALRLILGTFEARIRSGDIPPEALQPAIDRIGEGHFPAYVYGNIDLVRANRRLTGKSHASVRGVTSCVDETAIFAALAMTMPRGAIAHIVALSSPSHTSAFGWSGDGEPWWFYGKNRLYFAEDWRRLVSQSHAGDAQQAFDRLHADMNRIISAAGTFDLETAETNLPDDQFNEIVAKMESFFGVRLRQVETALSRPWIRQPEDPLARYLRLLLGAPSLEDVHRMLGDATDEASQGVLFAFRSTAMIDTEPYLAVARDQPNARRLAGTLSTIEDALAVLASIDDTTSIFGSRSRIAMPDETLRFRSGTDRDKALLLHVLAEHLAARVGLPGPIATLFADSRSFVRLGDRYVDAGSGELLQEISEPILVELA</sequence>
<comment type="caution">
    <text evidence="1">The sequence shown here is derived from an EMBL/GenBank/DDBJ whole genome shotgun (WGS) entry which is preliminary data.</text>
</comment>
<reference evidence="1 2" key="1">
    <citation type="submission" date="2020-08" db="EMBL/GenBank/DDBJ databases">
        <title>Genomic Encyclopedia of Type Strains, Phase IV (KMG-IV): sequencing the most valuable type-strain genomes for metagenomic binning, comparative biology and taxonomic classification.</title>
        <authorList>
            <person name="Goeker M."/>
        </authorList>
    </citation>
    <scope>NUCLEOTIDE SEQUENCE [LARGE SCALE GENOMIC DNA]</scope>
    <source>
        <strain evidence="1 2">DSM 25966</strain>
    </source>
</reference>